<reference evidence="3" key="1">
    <citation type="submission" date="2016-10" db="EMBL/GenBank/DDBJ databases">
        <authorList>
            <person name="Varghese N."/>
            <person name="Submissions S."/>
        </authorList>
    </citation>
    <scope>NUCLEOTIDE SEQUENCE [LARGE SCALE GENOMIC DNA]</scope>
    <source>
        <strain evidence="3">CGMCC 4.3530</strain>
    </source>
</reference>
<dbReference type="STRING" id="418495.SAMN05216215_108713"/>
<protein>
    <submittedName>
        <fullName evidence="2">Uncharacterized protein</fullName>
    </submittedName>
</protein>
<dbReference type="RefSeq" id="WP_177227027.1">
    <property type="nucleotide sequence ID" value="NZ_FNOK01000087.1"/>
</dbReference>
<evidence type="ECO:0000313" key="2">
    <source>
        <dbReference type="EMBL" id="SDZ51201.1"/>
    </source>
</evidence>
<dbReference type="Proteomes" id="UP000199529">
    <property type="component" value="Unassembled WGS sequence"/>
</dbReference>
<evidence type="ECO:0000313" key="3">
    <source>
        <dbReference type="Proteomes" id="UP000199529"/>
    </source>
</evidence>
<accession>A0A1H3TN13</accession>
<sequence>MSDIDMDALLAQREEATGSADTFAFTFAGQRWFAKDPIMGDDEWKDELAELMTDVDVAEHYLGAEQYEKFVAAGGRAGIVHLAIREYVKTQQAEDSQGRPTRRSVSSAKRRKR</sequence>
<organism evidence="2 3">
    <name type="scientific">Saccharopolyspora shandongensis</name>
    <dbReference type="NCBI Taxonomy" id="418495"/>
    <lineage>
        <taxon>Bacteria</taxon>
        <taxon>Bacillati</taxon>
        <taxon>Actinomycetota</taxon>
        <taxon>Actinomycetes</taxon>
        <taxon>Pseudonocardiales</taxon>
        <taxon>Pseudonocardiaceae</taxon>
        <taxon>Saccharopolyspora</taxon>
    </lineage>
</organism>
<gene>
    <name evidence="2" type="ORF">SAMN05216215_108713</name>
</gene>
<name>A0A1H3TN13_9PSEU</name>
<feature type="compositionally biased region" description="Polar residues" evidence="1">
    <location>
        <begin position="90"/>
        <end position="99"/>
    </location>
</feature>
<dbReference type="EMBL" id="FNOK01000087">
    <property type="protein sequence ID" value="SDZ51201.1"/>
    <property type="molecule type" value="Genomic_DNA"/>
</dbReference>
<proteinExistence type="predicted"/>
<keyword evidence="3" id="KW-1185">Reference proteome</keyword>
<dbReference type="AlphaFoldDB" id="A0A1H3TN13"/>
<evidence type="ECO:0000256" key="1">
    <source>
        <dbReference type="SAM" id="MobiDB-lite"/>
    </source>
</evidence>
<feature type="region of interest" description="Disordered" evidence="1">
    <location>
        <begin position="90"/>
        <end position="113"/>
    </location>
</feature>